<keyword evidence="1" id="KW-0489">Methyltransferase</keyword>
<protein>
    <recommendedName>
        <fullName evidence="4">O-methyltransferase C-terminal domain-containing protein</fullName>
    </recommendedName>
</protein>
<dbReference type="PROSITE" id="PS51683">
    <property type="entry name" value="SAM_OMT_II"/>
    <property type="match status" value="1"/>
</dbReference>
<evidence type="ECO:0000256" key="1">
    <source>
        <dbReference type="ARBA" id="ARBA00022603"/>
    </source>
</evidence>
<evidence type="ECO:0000313" key="6">
    <source>
        <dbReference type="Proteomes" id="UP000595140"/>
    </source>
</evidence>
<organism evidence="5 6">
    <name type="scientific">Cuscuta campestris</name>
    <dbReference type="NCBI Taxonomy" id="132261"/>
    <lineage>
        <taxon>Eukaryota</taxon>
        <taxon>Viridiplantae</taxon>
        <taxon>Streptophyta</taxon>
        <taxon>Embryophyta</taxon>
        <taxon>Tracheophyta</taxon>
        <taxon>Spermatophyta</taxon>
        <taxon>Magnoliopsida</taxon>
        <taxon>eudicotyledons</taxon>
        <taxon>Gunneridae</taxon>
        <taxon>Pentapetalae</taxon>
        <taxon>asterids</taxon>
        <taxon>lamiids</taxon>
        <taxon>Solanales</taxon>
        <taxon>Convolvulaceae</taxon>
        <taxon>Cuscuteae</taxon>
        <taxon>Cuscuta</taxon>
        <taxon>Cuscuta subgen. Grammica</taxon>
        <taxon>Cuscuta sect. Cleistogrammica</taxon>
    </lineage>
</organism>
<name>A0A484MQI7_9ASTE</name>
<dbReference type="SUPFAM" id="SSF53335">
    <property type="entry name" value="S-adenosyl-L-methionine-dependent methyltransferases"/>
    <property type="match status" value="1"/>
</dbReference>
<proteinExistence type="predicted"/>
<dbReference type="InterPro" id="IPR029063">
    <property type="entry name" value="SAM-dependent_MTases_sf"/>
</dbReference>
<dbReference type="EMBL" id="OOIL02004257">
    <property type="protein sequence ID" value="VFQ91201.1"/>
    <property type="molecule type" value="Genomic_DNA"/>
</dbReference>
<dbReference type="InterPro" id="IPR001077">
    <property type="entry name" value="COMT_C"/>
</dbReference>
<dbReference type="OrthoDB" id="1606438at2759"/>
<reference evidence="5 6" key="1">
    <citation type="submission" date="2018-04" db="EMBL/GenBank/DDBJ databases">
        <authorList>
            <person name="Vogel A."/>
        </authorList>
    </citation>
    <scope>NUCLEOTIDE SEQUENCE [LARGE SCALE GENOMIC DNA]</scope>
</reference>
<evidence type="ECO:0000256" key="2">
    <source>
        <dbReference type="ARBA" id="ARBA00022679"/>
    </source>
</evidence>
<dbReference type="GO" id="GO:0008171">
    <property type="term" value="F:O-methyltransferase activity"/>
    <property type="evidence" value="ECO:0007669"/>
    <property type="project" value="InterPro"/>
</dbReference>
<evidence type="ECO:0000259" key="4">
    <source>
        <dbReference type="Pfam" id="PF00891"/>
    </source>
</evidence>
<dbReference type="InterPro" id="IPR016461">
    <property type="entry name" value="COMT-like"/>
</dbReference>
<sequence length="134" mass="14884">MSAFEYHGTDPRFNKVFNLGISDHSTITMKKILDDYRGFDVLKSLVDVGGGTGATLKMILSKYPHIKGVNFDLPYVIRDAPLSWHRARDGDRDDDDAVVSDGAGAMFGRQWSWGSCGWRYARAAVGSAIIQRKV</sequence>
<keyword evidence="3" id="KW-0949">S-adenosyl-L-methionine</keyword>
<dbReference type="Proteomes" id="UP000595140">
    <property type="component" value="Unassembled WGS sequence"/>
</dbReference>
<accession>A0A484MQI7</accession>
<dbReference type="GO" id="GO:0032259">
    <property type="term" value="P:methylation"/>
    <property type="evidence" value="ECO:0007669"/>
    <property type="project" value="UniProtKB-KW"/>
</dbReference>
<evidence type="ECO:0000256" key="3">
    <source>
        <dbReference type="ARBA" id="ARBA00022691"/>
    </source>
</evidence>
<dbReference type="PANTHER" id="PTHR11746">
    <property type="entry name" value="O-METHYLTRANSFERASE"/>
    <property type="match status" value="1"/>
</dbReference>
<keyword evidence="2" id="KW-0808">Transferase</keyword>
<feature type="domain" description="O-methyltransferase C-terminal" evidence="4">
    <location>
        <begin position="1"/>
        <end position="84"/>
    </location>
</feature>
<evidence type="ECO:0000313" key="5">
    <source>
        <dbReference type="EMBL" id="VFQ91201.1"/>
    </source>
</evidence>
<gene>
    <name evidence="5" type="ORF">CCAM_LOCUS32977</name>
</gene>
<keyword evidence="6" id="KW-1185">Reference proteome</keyword>
<dbReference type="AlphaFoldDB" id="A0A484MQI7"/>
<dbReference type="Gene3D" id="3.40.50.150">
    <property type="entry name" value="Vaccinia Virus protein VP39"/>
    <property type="match status" value="1"/>
</dbReference>
<dbReference type="Pfam" id="PF00891">
    <property type="entry name" value="Methyltransf_2"/>
    <property type="match status" value="1"/>
</dbReference>